<name>A0A7S3MTM5_9SPIT</name>
<accession>A0A7S3MTM5</accession>
<sequence length="222" mass="25711">MDMENMRSFISDIEEHCQSKRLKKNIYKFDCIKLGGLQSTSGKGYLPSALAQINYKPSEPIWNPGVTQASSDSVKFPRGQNDPVIDKKFKSENAKIYNEIMKTDFNQQLHAKSMNPEQLFESSNYQDLTEFFDSRKTTTSSSKFGYPYEKEEKQVDPREQVSGRIKKLQDVVFSKANNGKAVEDYKSKVAQDFSKYKQWVIQQQAQRSQKQAQRSQQNTFRP</sequence>
<organism evidence="1">
    <name type="scientific">Strombidium inclinatum</name>
    <dbReference type="NCBI Taxonomy" id="197538"/>
    <lineage>
        <taxon>Eukaryota</taxon>
        <taxon>Sar</taxon>
        <taxon>Alveolata</taxon>
        <taxon>Ciliophora</taxon>
        <taxon>Intramacronucleata</taxon>
        <taxon>Spirotrichea</taxon>
        <taxon>Oligotrichia</taxon>
        <taxon>Strombidiidae</taxon>
        <taxon>Strombidium</taxon>
    </lineage>
</organism>
<evidence type="ECO:0000313" key="1">
    <source>
        <dbReference type="EMBL" id="CAE0320354.1"/>
    </source>
</evidence>
<gene>
    <name evidence="1" type="ORF">SINC0208_LOCUS933</name>
</gene>
<reference evidence="1" key="1">
    <citation type="submission" date="2021-01" db="EMBL/GenBank/DDBJ databases">
        <authorList>
            <person name="Corre E."/>
            <person name="Pelletier E."/>
            <person name="Niang G."/>
            <person name="Scheremetjew M."/>
            <person name="Finn R."/>
            <person name="Kale V."/>
            <person name="Holt S."/>
            <person name="Cochrane G."/>
            <person name="Meng A."/>
            <person name="Brown T."/>
            <person name="Cohen L."/>
        </authorList>
    </citation>
    <scope>NUCLEOTIDE SEQUENCE</scope>
    <source>
        <strain evidence="1">S3</strain>
    </source>
</reference>
<dbReference type="EMBL" id="HBIH01002298">
    <property type="protein sequence ID" value="CAE0320354.1"/>
    <property type="molecule type" value="Transcribed_RNA"/>
</dbReference>
<proteinExistence type="predicted"/>
<dbReference type="AlphaFoldDB" id="A0A7S3MTM5"/>
<protein>
    <submittedName>
        <fullName evidence="1">Uncharacterized protein</fullName>
    </submittedName>
</protein>